<keyword evidence="2 5" id="KW-0812">Transmembrane</keyword>
<dbReference type="GO" id="GO:0012505">
    <property type="term" value="C:endomembrane system"/>
    <property type="evidence" value="ECO:0007669"/>
    <property type="project" value="UniProtKB-SubCell"/>
</dbReference>
<gene>
    <name evidence="7" type="ORF">SAMN04489723_11448</name>
</gene>
<keyword evidence="8" id="KW-1185">Reference proteome</keyword>
<evidence type="ECO:0000313" key="7">
    <source>
        <dbReference type="EMBL" id="SFB50223.1"/>
    </source>
</evidence>
<organism evidence="7 8">
    <name type="scientific">Algoriphagus aquimarinus</name>
    <dbReference type="NCBI Taxonomy" id="237018"/>
    <lineage>
        <taxon>Bacteria</taxon>
        <taxon>Pseudomonadati</taxon>
        <taxon>Bacteroidota</taxon>
        <taxon>Cytophagia</taxon>
        <taxon>Cytophagales</taxon>
        <taxon>Cyclobacteriaceae</taxon>
        <taxon>Algoriphagus</taxon>
    </lineage>
</organism>
<feature type="transmembrane region" description="Helical" evidence="5">
    <location>
        <begin position="60"/>
        <end position="82"/>
    </location>
</feature>
<name>A0A1I1BPF0_9BACT</name>
<evidence type="ECO:0000313" key="8">
    <source>
        <dbReference type="Proteomes" id="UP000198790"/>
    </source>
</evidence>
<feature type="transmembrane region" description="Helical" evidence="5">
    <location>
        <begin position="34"/>
        <end position="54"/>
    </location>
</feature>
<dbReference type="STRING" id="237018.SAMN04489723_11448"/>
<dbReference type="AlphaFoldDB" id="A0A1I1BPF0"/>
<protein>
    <recommendedName>
        <fullName evidence="6">DUF1232 domain-containing protein</fullName>
    </recommendedName>
</protein>
<comment type="subcellular location">
    <subcellularLocation>
        <location evidence="1">Endomembrane system</location>
        <topology evidence="1">Multi-pass membrane protein</topology>
    </subcellularLocation>
</comment>
<reference evidence="7 8" key="1">
    <citation type="submission" date="2016-10" db="EMBL/GenBank/DDBJ databases">
        <authorList>
            <person name="de Groot N.N."/>
        </authorList>
    </citation>
    <scope>NUCLEOTIDE SEQUENCE [LARGE SCALE GENOMIC DNA]</scope>
    <source>
        <strain evidence="7 8">DSM 23399</strain>
    </source>
</reference>
<evidence type="ECO:0000256" key="5">
    <source>
        <dbReference type="SAM" id="Phobius"/>
    </source>
</evidence>
<dbReference type="InterPro" id="IPR010652">
    <property type="entry name" value="DUF1232"/>
</dbReference>
<evidence type="ECO:0000256" key="2">
    <source>
        <dbReference type="ARBA" id="ARBA00022692"/>
    </source>
</evidence>
<evidence type="ECO:0000256" key="4">
    <source>
        <dbReference type="ARBA" id="ARBA00023136"/>
    </source>
</evidence>
<dbReference type="EMBL" id="FOKK01000014">
    <property type="protein sequence ID" value="SFB50223.1"/>
    <property type="molecule type" value="Genomic_DNA"/>
</dbReference>
<keyword evidence="4 5" id="KW-0472">Membrane</keyword>
<sequence length="132" mass="15041">MIKNILDCFKTWAANLKQQLIILHLAYSDKGTPWYAKALIVFIIAYALSPIDLIPDFIPVIGYLDDLILLPIGIYFALKLIPKEVIENAKVKGQEYKWNKKRSLVGGILVALIWLGFTLFLFLKLSSKPHIK</sequence>
<accession>A0A1I1BPF0</accession>
<keyword evidence="3 5" id="KW-1133">Transmembrane helix</keyword>
<proteinExistence type="predicted"/>
<dbReference type="Pfam" id="PF06803">
    <property type="entry name" value="DUF1232"/>
    <property type="match status" value="1"/>
</dbReference>
<evidence type="ECO:0000259" key="6">
    <source>
        <dbReference type="Pfam" id="PF06803"/>
    </source>
</evidence>
<feature type="transmembrane region" description="Helical" evidence="5">
    <location>
        <begin position="103"/>
        <end position="123"/>
    </location>
</feature>
<evidence type="ECO:0000256" key="3">
    <source>
        <dbReference type="ARBA" id="ARBA00022989"/>
    </source>
</evidence>
<evidence type="ECO:0000256" key="1">
    <source>
        <dbReference type="ARBA" id="ARBA00004127"/>
    </source>
</evidence>
<feature type="domain" description="DUF1232" evidence="6">
    <location>
        <begin position="36"/>
        <end position="71"/>
    </location>
</feature>
<dbReference type="Proteomes" id="UP000198790">
    <property type="component" value="Unassembled WGS sequence"/>
</dbReference>